<protein>
    <recommendedName>
        <fullName evidence="2">Phosphatidylinositol-specific phospholipase C X domain-containing protein</fullName>
    </recommendedName>
</protein>
<evidence type="ECO:0000256" key="1">
    <source>
        <dbReference type="SAM" id="MobiDB-lite"/>
    </source>
</evidence>
<evidence type="ECO:0000259" key="2">
    <source>
        <dbReference type="Pfam" id="PF00388"/>
    </source>
</evidence>
<accession>A0A8X7U9J1</accession>
<comment type="caution">
    <text evidence="3">The sequence shown here is derived from an EMBL/GenBank/DDBJ whole genome shotgun (WGS) entry which is preliminary data.</text>
</comment>
<reference evidence="3 4" key="1">
    <citation type="submission" date="2020-02" db="EMBL/GenBank/DDBJ databases">
        <authorList>
            <person name="Ma Q."/>
            <person name="Huang Y."/>
            <person name="Song X."/>
            <person name="Pei D."/>
        </authorList>
    </citation>
    <scope>NUCLEOTIDE SEQUENCE [LARGE SCALE GENOMIC DNA]</scope>
    <source>
        <strain evidence="3">Sxm20200214</strain>
        <tissue evidence="3">Leaf</tissue>
    </source>
</reference>
<dbReference type="AlphaFoldDB" id="A0A8X7U9J1"/>
<dbReference type="OrthoDB" id="10395440at2759"/>
<feature type="compositionally biased region" description="Basic and acidic residues" evidence="1">
    <location>
        <begin position="144"/>
        <end position="153"/>
    </location>
</feature>
<name>A0A8X7U9J1_BRACI</name>
<dbReference type="GO" id="GO:0006629">
    <property type="term" value="P:lipid metabolic process"/>
    <property type="evidence" value="ECO:0007669"/>
    <property type="project" value="InterPro"/>
</dbReference>
<feature type="domain" description="Phosphatidylinositol-specific phospholipase C X" evidence="2">
    <location>
        <begin position="62"/>
        <end position="102"/>
    </location>
</feature>
<dbReference type="GO" id="GO:0008081">
    <property type="term" value="F:phosphoric diester hydrolase activity"/>
    <property type="evidence" value="ECO:0007669"/>
    <property type="project" value="InterPro"/>
</dbReference>
<proteinExistence type="predicted"/>
<evidence type="ECO:0000313" key="3">
    <source>
        <dbReference type="EMBL" id="KAG2269236.1"/>
    </source>
</evidence>
<dbReference type="InterPro" id="IPR017946">
    <property type="entry name" value="PLC-like_Pdiesterase_TIM-brl"/>
</dbReference>
<feature type="compositionally biased region" description="Acidic residues" evidence="1">
    <location>
        <begin position="131"/>
        <end position="143"/>
    </location>
</feature>
<dbReference type="InterPro" id="IPR000909">
    <property type="entry name" value="PLipase_C_PInositol-sp_X_dom"/>
</dbReference>
<dbReference type="SUPFAM" id="SSF51695">
    <property type="entry name" value="PLC-like phosphodiesterases"/>
    <property type="match status" value="1"/>
</dbReference>
<organism evidence="3 4">
    <name type="scientific">Brassica carinata</name>
    <name type="common">Ethiopian mustard</name>
    <name type="synonym">Abyssinian cabbage</name>
    <dbReference type="NCBI Taxonomy" id="52824"/>
    <lineage>
        <taxon>Eukaryota</taxon>
        <taxon>Viridiplantae</taxon>
        <taxon>Streptophyta</taxon>
        <taxon>Embryophyta</taxon>
        <taxon>Tracheophyta</taxon>
        <taxon>Spermatophyta</taxon>
        <taxon>Magnoliopsida</taxon>
        <taxon>eudicotyledons</taxon>
        <taxon>Gunneridae</taxon>
        <taxon>Pentapetalae</taxon>
        <taxon>rosids</taxon>
        <taxon>malvids</taxon>
        <taxon>Brassicales</taxon>
        <taxon>Brassicaceae</taxon>
        <taxon>Brassiceae</taxon>
        <taxon>Brassica</taxon>
    </lineage>
</organism>
<dbReference type="Proteomes" id="UP000886595">
    <property type="component" value="Unassembled WGS sequence"/>
</dbReference>
<gene>
    <name evidence="3" type="ORF">Bca52824_063791</name>
</gene>
<sequence>MQNQSLEEEITERETAGIVTTRAIDDPAHNTFHLHAPALNRRKPYTFEEENLNCGQEVKTHRDTKMLTETFGDMLFAPPLGECLQELPSPEFLKKRILMSTKPPKEYKESKHEHVVKKGNTSGGDKNVSDGDVDEDDDEEDDDEVHKVKKSEPRNTSFSI</sequence>
<evidence type="ECO:0000313" key="4">
    <source>
        <dbReference type="Proteomes" id="UP000886595"/>
    </source>
</evidence>
<dbReference type="PROSITE" id="PS50007">
    <property type="entry name" value="PIPLC_X_DOMAIN"/>
    <property type="match status" value="1"/>
</dbReference>
<dbReference type="Pfam" id="PF00388">
    <property type="entry name" value="PI-PLC-X"/>
    <property type="match status" value="1"/>
</dbReference>
<dbReference type="EMBL" id="JAAMPC010000013">
    <property type="protein sequence ID" value="KAG2269236.1"/>
    <property type="molecule type" value="Genomic_DNA"/>
</dbReference>
<dbReference type="Gene3D" id="3.20.20.190">
    <property type="entry name" value="Phosphatidylinositol (PI) phosphodiesterase"/>
    <property type="match status" value="1"/>
</dbReference>
<keyword evidence="4" id="KW-1185">Reference proteome</keyword>
<feature type="region of interest" description="Disordered" evidence="1">
    <location>
        <begin position="102"/>
        <end position="160"/>
    </location>
</feature>
<feature type="compositionally biased region" description="Basic and acidic residues" evidence="1">
    <location>
        <begin position="103"/>
        <end position="113"/>
    </location>
</feature>